<keyword evidence="3" id="KW-1185">Reference proteome</keyword>
<dbReference type="PANTHER" id="PTHR36234">
    <property type="entry name" value="LYSYL ENDOPEPTIDASE"/>
    <property type="match status" value="1"/>
</dbReference>
<evidence type="ECO:0008006" key="4">
    <source>
        <dbReference type="Google" id="ProtNLM"/>
    </source>
</evidence>
<evidence type="ECO:0000313" key="2">
    <source>
        <dbReference type="EMBL" id="OQR88835.1"/>
    </source>
</evidence>
<dbReference type="Pfam" id="PF13365">
    <property type="entry name" value="Trypsin_2"/>
    <property type="match status" value="1"/>
</dbReference>
<dbReference type="SUPFAM" id="SSF50494">
    <property type="entry name" value="Trypsin-like serine proteases"/>
    <property type="match status" value="1"/>
</dbReference>
<dbReference type="STRING" id="74557.A0A1V9YSU6"/>
<reference evidence="2 3" key="1">
    <citation type="journal article" date="2014" name="Genome Biol. Evol.">
        <title>The secreted proteins of Achlya hypogyna and Thraustotheca clavata identify the ancestral oomycete secretome and reveal gene acquisitions by horizontal gene transfer.</title>
        <authorList>
            <person name="Misner I."/>
            <person name="Blouin N."/>
            <person name="Leonard G."/>
            <person name="Richards T.A."/>
            <person name="Lane C.E."/>
        </authorList>
    </citation>
    <scope>NUCLEOTIDE SEQUENCE [LARGE SCALE GENOMIC DNA]</scope>
    <source>
        <strain evidence="2 3">ATCC 34112</strain>
    </source>
</reference>
<evidence type="ECO:0000313" key="3">
    <source>
        <dbReference type="Proteomes" id="UP000243217"/>
    </source>
</evidence>
<comment type="caution">
    <text evidence="2">The sequence shown here is derived from an EMBL/GenBank/DDBJ whole genome shotgun (WGS) entry which is preliminary data.</text>
</comment>
<organism evidence="2 3">
    <name type="scientific">Thraustotheca clavata</name>
    <dbReference type="NCBI Taxonomy" id="74557"/>
    <lineage>
        <taxon>Eukaryota</taxon>
        <taxon>Sar</taxon>
        <taxon>Stramenopiles</taxon>
        <taxon>Oomycota</taxon>
        <taxon>Saprolegniomycetes</taxon>
        <taxon>Saprolegniales</taxon>
        <taxon>Achlyaceae</taxon>
        <taxon>Thraustotheca</taxon>
    </lineage>
</organism>
<dbReference type="Gene3D" id="2.40.10.10">
    <property type="entry name" value="Trypsin-like serine proteases"/>
    <property type="match status" value="2"/>
</dbReference>
<dbReference type="Gene3D" id="1.25.40.10">
    <property type="entry name" value="Tetratricopeptide repeat domain"/>
    <property type="match status" value="1"/>
</dbReference>
<dbReference type="PANTHER" id="PTHR36234:SF5">
    <property type="entry name" value="LYSYL ENDOPEPTIDASE"/>
    <property type="match status" value="1"/>
</dbReference>
<keyword evidence="1" id="KW-0843">Virulence</keyword>
<dbReference type="OrthoDB" id="94620at2759"/>
<dbReference type="Pfam" id="PF10300">
    <property type="entry name" value="Iml2-TPR_39"/>
    <property type="match status" value="1"/>
</dbReference>
<protein>
    <recommendedName>
        <fullName evidence="4">Serine protease</fullName>
    </recommendedName>
</protein>
<accession>A0A1V9YSU6</accession>
<dbReference type="EMBL" id="JNBS01002984">
    <property type="protein sequence ID" value="OQR88835.1"/>
    <property type="molecule type" value="Genomic_DNA"/>
</dbReference>
<dbReference type="InterPro" id="IPR009003">
    <property type="entry name" value="Peptidase_S1_PA"/>
</dbReference>
<dbReference type="InterPro" id="IPR019734">
    <property type="entry name" value="TPR_rpt"/>
</dbReference>
<dbReference type="SMART" id="SM00028">
    <property type="entry name" value="TPR"/>
    <property type="match status" value="4"/>
</dbReference>
<dbReference type="InterPro" id="IPR011990">
    <property type="entry name" value="TPR-like_helical_dom_sf"/>
</dbReference>
<dbReference type="InterPro" id="IPR043504">
    <property type="entry name" value="Peptidase_S1_PA_chymotrypsin"/>
</dbReference>
<dbReference type="Proteomes" id="UP000243217">
    <property type="component" value="Unassembled WGS sequence"/>
</dbReference>
<name>A0A1V9YSU6_9STRA</name>
<gene>
    <name evidence="2" type="ORF">THRCLA_10067</name>
</gene>
<evidence type="ECO:0000256" key="1">
    <source>
        <dbReference type="ARBA" id="ARBA00023026"/>
    </source>
</evidence>
<dbReference type="InterPro" id="IPR019412">
    <property type="entry name" value="IML2/TPR_39"/>
</dbReference>
<dbReference type="AlphaFoldDB" id="A0A1V9YSU6"/>
<sequence>MAMLGPGEYVIKIMEKEGKWTGISFTKGLFAKRYVVKSLDKVFLEKNVENGDEVVVGHQLLAVDGKKVDHLSSSQLLCQLQEASEMTLYDEKRGNLEVELMLNVRGSVHFMAQNELNDRMTQATSFVLENKLDRAFNLLCSIPPGANLMRNVLLAEIQFIRALVSQDMLCTQNAIEHAERAIDIATKFSDLPDQSIKRKLQYDIVLAESLALAGIAHLLQNNVNQAVTALGKSLVLYTQCNNQVLSSPPNISHAIIDDIRGRCRFGLGVFYLFSAVVPLEYQWVLQLLKVNYDIHLGMSYLYESWTHRNLRSHWAGLALMNASPALLQHRLLNKHKKSHCEERTSMTSNEDDSDEELDWADLNVQRRTLDRIGYECLNLYPNWVLFLWSSSVKWQWIDLQKALSLALQAEDSFGQEERKYQLQLQIGHLSFQLFDHNKATSYFQRILTLNARTNAMAPPVTQIDASVYLASCYALEGNKAMKTARALLRRAISLRRDTNDEDILFLLDRASYYSALPNTHLPLLAFDLLCLNNKQRTIKNVPIAQQWFKQHCGSILGSWTPPSTSLPIDQPEVWIKAVIPYIEPLSEEETHLLIDAWTLYALLHVSTNPATDQTLCWTMALSLVELDIGVGCNTSNAYPNSKSIMSFTINEPTANLLLVHFAFVRLAPRDYILLRPMVNSSKPAETSERITSSSNSLGAFFSMPLYTIKATVELHTFGSNAEECYGFQIDGVRTNIRDNAKFANELESICGTDDSMNAECYVNSPSYTKAKAVVRMLTNRESGSDFCTGWLLGCEGHLLTNQHCIQSPDDAINTQYEFMAEGMSCTDNCEAQGACSSRQFVRGGILIATSKPLDYSLVLLDNIPLGLGFLQFRASGPVLNEKIYIPQYPMGWGKRIAVVKGNQPGTITSVTLSGCAPNQAGYMLDTQPGSSGSPVLAAKDNKVVALHHCGGCPNAGIQSQFIIEDLRKKRALPACAVA</sequence>
<proteinExistence type="predicted"/>